<dbReference type="InterPro" id="IPR027417">
    <property type="entry name" value="P-loop_NTPase"/>
</dbReference>
<evidence type="ECO:0000313" key="4">
    <source>
        <dbReference type="Proteomes" id="UP001212123"/>
    </source>
</evidence>
<proteinExistence type="predicted"/>
<dbReference type="Proteomes" id="UP001212123">
    <property type="component" value="Unassembled WGS sequence"/>
</dbReference>
<dbReference type="PANTHER" id="PTHR19860:SF40">
    <property type="entry name" value="WD40 REPEAT-CONTAINING PROTEIN"/>
    <property type="match status" value="1"/>
</dbReference>
<dbReference type="InterPro" id="IPR056884">
    <property type="entry name" value="NPHP3-like_N"/>
</dbReference>
<name>A0ABT4ZZR7_9CYAN</name>
<dbReference type="InterPro" id="IPR007111">
    <property type="entry name" value="NACHT_NTPase"/>
</dbReference>
<feature type="domain" description="NACHT" evidence="2">
    <location>
        <begin position="189"/>
        <end position="308"/>
    </location>
</feature>
<comment type="caution">
    <text evidence="3">The sequence shown here is derived from an EMBL/GenBank/DDBJ whole genome shotgun (WGS) entry which is preliminary data.</text>
</comment>
<gene>
    <name evidence="3" type="ORF">PN492_01005</name>
</gene>
<protein>
    <submittedName>
        <fullName evidence="3">NACHT domain-containing protein</fullName>
    </submittedName>
</protein>
<evidence type="ECO:0000256" key="1">
    <source>
        <dbReference type="ARBA" id="ARBA00022737"/>
    </source>
</evidence>
<keyword evidence="4" id="KW-1185">Reference proteome</keyword>
<dbReference type="EMBL" id="JAQMTU010000005">
    <property type="protein sequence ID" value="MDB9485147.1"/>
    <property type="molecule type" value="Genomic_DNA"/>
</dbReference>
<evidence type="ECO:0000259" key="2">
    <source>
        <dbReference type="PROSITE" id="PS50837"/>
    </source>
</evidence>
<evidence type="ECO:0000313" key="3">
    <source>
        <dbReference type="EMBL" id="MDB9485147.1"/>
    </source>
</evidence>
<reference evidence="3 4" key="1">
    <citation type="submission" date="2023-01" db="EMBL/GenBank/DDBJ databases">
        <title>Genomes from the Australian National Cyanobacteria Reference Collection.</title>
        <authorList>
            <person name="Willis A."/>
            <person name="Lee E.M.F."/>
        </authorList>
    </citation>
    <scope>NUCLEOTIDE SEQUENCE [LARGE SCALE GENOMIC DNA]</scope>
    <source>
        <strain evidence="3 4">CS-537/01</strain>
    </source>
</reference>
<organism evidence="3 4">
    <name type="scientific">Dolichospermum circinale CS-537/01</name>
    <dbReference type="NCBI Taxonomy" id="3021739"/>
    <lineage>
        <taxon>Bacteria</taxon>
        <taxon>Bacillati</taxon>
        <taxon>Cyanobacteriota</taxon>
        <taxon>Cyanophyceae</taxon>
        <taxon>Nostocales</taxon>
        <taxon>Aphanizomenonaceae</taxon>
        <taxon>Dolichospermum</taxon>
        <taxon>Dolichospermum circinale</taxon>
    </lineage>
</organism>
<dbReference type="PROSITE" id="PS50837">
    <property type="entry name" value="NACHT"/>
    <property type="match status" value="1"/>
</dbReference>
<dbReference type="PANTHER" id="PTHR19860">
    <property type="entry name" value="DDB1- AND CUL4-ASSOCIATED FACTOR 12-RELATED"/>
    <property type="match status" value="1"/>
</dbReference>
<dbReference type="InterPro" id="IPR051191">
    <property type="entry name" value="DCAF12"/>
</dbReference>
<dbReference type="Pfam" id="PF22736">
    <property type="entry name" value="NNH5"/>
    <property type="match status" value="1"/>
</dbReference>
<dbReference type="Pfam" id="PF24883">
    <property type="entry name" value="NPHP3_N"/>
    <property type="match status" value="1"/>
</dbReference>
<accession>A0ABT4ZZR7</accession>
<dbReference type="RefSeq" id="WP_231387525.1">
    <property type="nucleotide sequence ID" value="NZ_JAQMTU010000005.1"/>
</dbReference>
<dbReference type="Gene3D" id="3.40.50.300">
    <property type="entry name" value="P-loop containing nucleotide triphosphate hydrolases"/>
    <property type="match status" value="1"/>
</dbReference>
<dbReference type="SUPFAM" id="SSF52540">
    <property type="entry name" value="P-loop containing nucleoside triphosphate hydrolases"/>
    <property type="match status" value="1"/>
</dbReference>
<dbReference type="InterPro" id="IPR054610">
    <property type="entry name" value="NNH"/>
</dbReference>
<sequence length="529" mass="61927">MIIEFSAVVSQIIEYAPQARQLIITQAQKNETVIKILQKLKLNPTQIPDEVDTVYAYTLVEYGVYKHEAILKLLQQKTVKDDFWRAYSNNSPFEFVTSIRNFLSENIDLNKSIIQANTNILLELEQFGQIFVSVAKRTKSDKYSPYPDWDLDVYPKEFKATISEKTRLFSGREFVFERVREFLSKKDRGYFTIVGDPGMGKSAIAAKLIKDYCFPCYFNIFAEGRRTPEQFLASIRKQLINRYSLQNADNDNLSALIQKVSEKLTQNNDQLIIVIDALDEVEQEGRDNLLSLPQNLPKGVYFLLTRRPYNLQTKRLSLSPDTPTDELDLRDDQYTHLSNDDVRKYIPLFIAEDKEYGENLKQWIQSRNIDQVHFVDTVAAKSENNFMYLRYILPGIAKGEYRNLQLEGLPQGLENYYQDHWSNMRMEEEANQIKVKILYVLVDIGIVSPKLIAEILDQEEYEVRAVLNDWVEYLTKQESLEDGKKYYQYSIYHRSFLEFLKDKDELHPGRKILKEVKKSIADYLLREMA</sequence>
<keyword evidence="1" id="KW-0677">Repeat</keyword>